<evidence type="ECO:0000313" key="2">
    <source>
        <dbReference type="EMBL" id="KAF2762499.1"/>
    </source>
</evidence>
<protein>
    <submittedName>
        <fullName evidence="2">Uncharacterized protein</fullName>
    </submittedName>
</protein>
<organism evidence="2 3">
    <name type="scientific">Pseudovirgaria hyperparasitica</name>
    <dbReference type="NCBI Taxonomy" id="470096"/>
    <lineage>
        <taxon>Eukaryota</taxon>
        <taxon>Fungi</taxon>
        <taxon>Dikarya</taxon>
        <taxon>Ascomycota</taxon>
        <taxon>Pezizomycotina</taxon>
        <taxon>Dothideomycetes</taxon>
        <taxon>Dothideomycetes incertae sedis</taxon>
        <taxon>Acrospermales</taxon>
        <taxon>Acrospermaceae</taxon>
        <taxon>Pseudovirgaria</taxon>
    </lineage>
</organism>
<dbReference type="RefSeq" id="XP_033604950.1">
    <property type="nucleotide sequence ID" value="XM_033742977.1"/>
</dbReference>
<dbReference type="GeneID" id="54484031"/>
<evidence type="ECO:0000313" key="3">
    <source>
        <dbReference type="Proteomes" id="UP000799437"/>
    </source>
</evidence>
<evidence type="ECO:0000256" key="1">
    <source>
        <dbReference type="SAM" id="MobiDB-lite"/>
    </source>
</evidence>
<dbReference type="AlphaFoldDB" id="A0A6A6WJB3"/>
<dbReference type="Proteomes" id="UP000799437">
    <property type="component" value="Unassembled WGS sequence"/>
</dbReference>
<sequence>MTPSTSSPPRIFIVERYQYRSKSQQLPQKEPHSQHDDVESANEAADSVFQQLMADHFSQFGYLETKGIDARDGLFRGAFLLAQKDSGNYVERIGVCVRRDLHLPRLHSGAGTWGEIRNLPFHLSPDQRSTKRKRDICDKDPLGKEPKRCELSVRARDCARAPCGSAMDPYADPMLLDEGCLMGAAR</sequence>
<reference evidence="2" key="1">
    <citation type="journal article" date="2020" name="Stud. Mycol.">
        <title>101 Dothideomycetes genomes: a test case for predicting lifestyles and emergence of pathogens.</title>
        <authorList>
            <person name="Haridas S."/>
            <person name="Albert R."/>
            <person name="Binder M."/>
            <person name="Bloem J."/>
            <person name="Labutti K."/>
            <person name="Salamov A."/>
            <person name="Andreopoulos B."/>
            <person name="Baker S."/>
            <person name="Barry K."/>
            <person name="Bills G."/>
            <person name="Bluhm B."/>
            <person name="Cannon C."/>
            <person name="Castanera R."/>
            <person name="Culley D."/>
            <person name="Daum C."/>
            <person name="Ezra D."/>
            <person name="Gonzalez J."/>
            <person name="Henrissat B."/>
            <person name="Kuo A."/>
            <person name="Liang C."/>
            <person name="Lipzen A."/>
            <person name="Lutzoni F."/>
            <person name="Magnuson J."/>
            <person name="Mondo S."/>
            <person name="Nolan M."/>
            <person name="Ohm R."/>
            <person name="Pangilinan J."/>
            <person name="Park H.-J."/>
            <person name="Ramirez L."/>
            <person name="Alfaro M."/>
            <person name="Sun H."/>
            <person name="Tritt A."/>
            <person name="Yoshinaga Y."/>
            <person name="Zwiers L.-H."/>
            <person name="Turgeon B."/>
            <person name="Goodwin S."/>
            <person name="Spatafora J."/>
            <person name="Crous P."/>
            <person name="Grigoriev I."/>
        </authorList>
    </citation>
    <scope>NUCLEOTIDE SEQUENCE</scope>
    <source>
        <strain evidence="2">CBS 121739</strain>
    </source>
</reference>
<gene>
    <name evidence="2" type="ORF">EJ05DRAFT_471508</name>
</gene>
<feature type="compositionally biased region" description="Basic and acidic residues" evidence="1">
    <location>
        <begin position="29"/>
        <end position="38"/>
    </location>
</feature>
<dbReference type="EMBL" id="ML996565">
    <property type="protein sequence ID" value="KAF2762499.1"/>
    <property type="molecule type" value="Genomic_DNA"/>
</dbReference>
<feature type="region of interest" description="Disordered" evidence="1">
    <location>
        <begin position="20"/>
        <end position="42"/>
    </location>
</feature>
<keyword evidence="3" id="KW-1185">Reference proteome</keyword>
<proteinExistence type="predicted"/>
<accession>A0A6A6WJB3</accession>
<name>A0A6A6WJB3_9PEZI</name>